<dbReference type="CDD" id="cd00110">
    <property type="entry name" value="LamG"/>
    <property type="match status" value="2"/>
</dbReference>
<feature type="region of interest" description="Disordered" evidence="2">
    <location>
        <begin position="812"/>
        <end position="842"/>
    </location>
</feature>
<dbReference type="PROSITE" id="PS50026">
    <property type="entry name" value="EGF_3"/>
    <property type="match status" value="1"/>
</dbReference>
<keyword evidence="1" id="KW-0245">EGF-like domain</keyword>
<sequence length="1116" mass="125435">MNSALRLFIYRDISNIVQTETRGGLVQHIHLPGTNITNERFSWVPDRAAPAHIKRLPNASKNCFSNAAGFPNGLCFMSVNVPAVNEDRLKSWAKYGKNKAHLPHSPRPDTLCCTKIQLSCSTELVGSTAPKDNRYAEQSDDFQTGPIYFCTYPKHLNDSIHFFRYTDRVAKIFCNPCAIPLRPDQLPSPKICIKHRILYCSYMDFDQQQQQPTLYFVKNVDEQWNTETAEHSSKPMRAMRRTVRKSALFRLYRCECTVLSNNTQFAPETQVNTRIVPAILKEFPMSQTNQLHGHSTPSEKRSIRKPRSPLFKSAQVHQSKLAHPMTFKDAIDYLMLPGLRLYDQFSIRFAFRTTFRDCLILFNPGSHGVDFIAFELIDGRLHVLFDMGSGWQDHRLADMAMDDLKWHTVELIRNDVEENYLLSTIDKGTFKDTFLKIQVSHGDRSKNFDLANVLYLGGLPEPVFFQWREKIHNRYGFQGCFANFSVNDQPPFDILSMAKNHNISRPVPASVIPGCVDRPAGVAQCPGPEKSFGGTPDSNRTNYCLNQGTCIQMWTGVRCACELTSFKGARCDLAGTTLSFGAEEYDIQLPHLQTSLKSNFSSDIHTLGYLRLSYTDRKRNTENDEFVLGIQTTGQNTIRGLSDPIPADQIATLLFVANADQSGDYLHVYLNSGYLTLDYDLGGGLIRVLGPKIQLNDGYYHRVRGFRTRFRLVLEVDNHTTTHNLQVRFGRQFNDQETIWLGHAATLNMTDFYQGYITGAYYNGLLLNDLAAGLTYRPFVHVTRYANIQYVPKFKGHFAPDSYFKHYAQANNGTQSNQSRPVGDSAEHSVVDERSRPITESDAVKRAASHFVNNTFARISSGISAESGKPQSKIDSAAIHSQVNIWLLISLSAAGCIVLCSLIFLAYRLNFKRLSCTRRKSDKANPNTVEKTIVMPQFVQRQSPSLLTNVQYKSGVNSTATRMELHRANPNSAARSVTPLLITTSDVGLLGATSITLTLNPLTVSQSHCPPLIPQPKIRRCPIHSDTFVYVDPKFVPDDVGPWSPQSSSFESGNQYFCSESPAISASLINTSSFQAIVEPISKGSLLDSTEIYKLSDSKTTTPAFTESVDQHFVDI</sequence>
<protein>
    <submittedName>
        <fullName evidence="6">Neurexin-1</fullName>
    </submittedName>
</protein>
<accession>A0A419Q1V5</accession>
<dbReference type="Gene3D" id="2.60.120.200">
    <property type="match status" value="2"/>
</dbReference>
<reference evidence="6 7" key="2">
    <citation type="journal article" date="2021" name="Genomics">
        <title>High-quality reference genome for Clonorchis sinensis.</title>
        <authorList>
            <person name="Young N.D."/>
            <person name="Stroehlein A.J."/>
            <person name="Kinkar L."/>
            <person name="Wang T."/>
            <person name="Sohn W.M."/>
            <person name="Chang B.C.H."/>
            <person name="Kaur P."/>
            <person name="Weisz D."/>
            <person name="Dudchenko O."/>
            <person name="Aiden E.L."/>
            <person name="Korhonen P.K."/>
            <person name="Gasser R.B."/>
        </authorList>
    </citation>
    <scope>NUCLEOTIDE SEQUENCE [LARGE SCALE GENOMIC DNA]</scope>
    <source>
        <strain evidence="6">Cs-k2</strain>
    </source>
</reference>
<dbReference type="OrthoDB" id="6275838at2759"/>
<keyword evidence="3" id="KW-1133">Transmembrane helix</keyword>
<comment type="caution">
    <text evidence="1">Lacks conserved residue(s) required for the propagation of feature annotation.</text>
</comment>
<dbReference type="PROSITE" id="PS50025">
    <property type="entry name" value="LAM_G_DOMAIN"/>
    <property type="match status" value="2"/>
</dbReference>
<dbReference type="Proteomes" id="UP000286415">
    <property type="component" value="Unassembled WGS sequence"/>
</dbReference>
<feature type="domain" description="EGF-like" evidence="5">
    <location>
        <begin position="535"/>
        <end position="572"/>
    </location>
</feature>
<feature type="domain" description="Laminin G" evidence="4">
    <location>
        <begin position="599"/>
        <end position="786"/>
    </location>
</feature>
<evidence type="ECO:0000259" key="5">
    <source>
        <dbReference type="PROSITE" id="PS50026"/>
    </source>
</evidence>
<evidence type="ECO:0000313" key="6">
    <source>
        <dbReference type="EMBL" id="KAG5441977.1"/>
    </source>
</evidence>
<dbReference type="AlphaFoldDB" id="A0A419Q1V5"/>
<proteinExistence type="predicted"/>
<dbReference type="SMART" id="SM00282">
    <property type="entry name" value="LamG"/>
    <property type="match status" value="2"/>
</dbReference>
<dbReference type="STRING" id="79923.A0A419Q1V5"/>
<feature type="transmembrane region" description="Helical" evidence="3">
    <location>
        <begin position="885"/>
        <end position="909"/>
    </location>
</feature>
<keyword evidence="7" id="KW-1185">Reference proteome</keyword>
<dbReference type="InParanoid" id="A0A419Q1V5"/>
<dbReference type="Gene3D" id="2.10.25.10">
    <property type="entry name" value="Laminin"/>
    <property type="match status" value="1"/>
</dbReference>
<dbReference type="EMBL" id="NIRI02000076">
    <property type="protein sequence ID" value="KAG5441977.1"/>
    <property type="molecule type" value="Genomic_DNA"/>
</dbReference>
<evidence type="ECO:0000256" key="3">
    <source>
        <dbReference type="SAM" id="Phobius"/>
    </source>
</evidence>
<feature type="domain" description="Laminin G" evidence="4">
    <location>
        <begin position="323"/>
        <end position="515"/>
    </location>
</feature>
<keyword evidence="3" id="KW-0472">Membrane</keyword>
<gene>
    <name evidence="6" type="ORF">CSKR_110760</name>
</gene>
<comment type="caution">
    <text evidence="6">The sequence shown here is derived from an EMBL/GenBank/DDBJ whole genome shotgun (WGS) entry which is preliminary data.</text>
</comment>
<name>A0A419Q1V5_CLOSI</name>
<dbReference type="InterPro" id="IPR000742">
    <property type="entry name" value="EGF"/>
</dbReference>
<reference evidence="6 7" key="1">
    <citation type="journal article" date="2018" name="Biotechnol. Adv.">
        <title>Improved genomic resources and new bioinformatic workflow for the carcinogenic parasite Clonorchis sinensis: Biotechnological implications.</title>
        <authorList>
            <person name="Wang D."/>
            <person name="Korhonen P.K."/>
            <person name="Gasser R.B."/>
            <person name="Young N.D."/>
        </authorList>
    </citation>
    <scope>NUCLEOTIDE SEQUENCE [LARGE SCALE GENOMIC DNA]</scope>
    <source>
        <strain evidence="6">Cs-k2</strain>
    </source>
</reference>
<keyword evidence="3" id="KW-0812">Transmembrane</keyword>
<dbReference type="Pfam" id="PF02210">
    <property type="entry name" value="Laminin_G_2"/>
    <property type="match status" value="2"/>
</dbReference>
<dbReference type="InterPro" id="IPR050372">
    <property type="entry name" value="Neurexin-related_CASP"/>
</dbReference>
<dbReference type="InterPro" id="IPR001791">
    <property type="entry name" value="Laminin_G"/>
</dbReference>
<dbReference type="PANTHER" id="PTHR15036">
    <property type="entry name" value="PIKACHURIN-LIKE PROTEIN"/>
    <property type="match status" value="1"/>
</dbReference>
<dbReference type="InterPro" id="IPR013320">
    <property type="entry name" value="ConA-like_dom_sf"/>
</dbReference>
<evidence type="ECO:0000256" key="1">
    <source>
        <dbReference type="PROSITE-ProRule" id="PRU00076"/>
    </source>
</evidence>
<dbReference type="PANTHER" id="PTHR15036:SF89">
    <property type="entry name" value="NEUREXIN 1, ISOFORM F"/>
    <property type="match status" value="1"/>
</dbReference>
<evidence type="ECO:0000313" key="7">
    <source>
        <dbReference type="Proteomes" id="UP000286415"/>
    </source>
</evidence>
<evidence type="ECO:0000259" key="4">
    <source>
        <dbReference type="PROSITE" id="PS50025"/>
    </source>
</evidence>
<organism evidence="6 7">
    <name type="scientific">Clonorchis sinensis</name>
    <name type="common">Chinese liver fluke</name>
    <dbReference type="NCBI Taxonomy" id="79923"/>
    <lineage>
        <taxon>Eukaryota</taxon>
        <taxon>Metazoa</taxon>
        <taxon>Spiralia</taxon>
        <taxon>Lophotrochozoa</taxon>
        <taxon>Platyhelminthes</taxon>
        <taxon>Trematoda</taxon>
        <taxon>Digenea</taxon>
        <taxon>Opisthorchiida</taxon>
        <taxon>Opisthorchiata</taxon>
        <taxon>Opisthorchiidae</taxon>
        <taxon>Clonorchis</taxon>
    </lineage>
</organism>
<dbReference type="SUPFAM" id="SSF49899">
    <property type="entry name" value="Concanavalin A-like lectins/glucanases"/>
    <property type="match status" value="2"/>
</dbReference>
<evidence type="ECO:0000256" key="2">
    <source>
        <dbReference type="SAM" id="MobiDB-lite"/>
    </source>
</evidence>
<feature type="compositionally biased region" description="Basic and acidic residues" evidence="2">
    <location>
        <begin position="825"/>
        <end position="842"/>
    </location>
</feature>